<keyword evidence="3" id="KW-1185">Reference proteome</keyword>
<dbReference type="InterPro" id="IPR013321">
    <property type="entry name" value="Arc_rbn_hlx_hlx"/>
</dbReference>
<dbReference type="Gene3D" id="1.10.1220.10">
    <property type="entry name" value="Met repressor-like"/>
    <property type="match status" value="1"/>
</dbReference>
<accession>A0ABY1YMT2</accession>
<dbReference type="InterPro" id="IPR010985">
    <property type="entry name" value="Ribbon_hlx_hlx"/>
</dbReference>
<sequence length="101" mass="10833">MSKPPAREQAQVNIRMPDDLRDRIKAAADANNRSMNAEIVASLDEAYPAGPSEFDLALAATMKDGVSRRATFAGSLVVLERSDGGVSIRREDGQPFVPMSG</sequence>
<dbReference type="RefSeq" id="WP_089386373.1">
    <property type="nucleotide sequence ID" value="NZ_FZNM01000001.1"/>
</dbReference>
<dbReference type="Proteomes" id="UP000292859">
    <property type="component" value="Unassembled WGS sequence"/>
</dbReference>
<reference evidence="2 3" key="1">
    <citation type="submission" date="2019-02" db="EMBL/GenBank/DDBJ databases">
        <authorList>
            <person name="Zhang G."/>
        </authorList>
    </citation>
    <scope>NUCLEOTIDE SEQUENCE [LARGE SCALE GENOMIC DNA]</scope>
    <source>
        <strain evidence="2 3">CMB17</strain>
    </source>
</reference>
<evidence type="ECO:0000313" key="3">
    <source>
        <dbReference type="Proteomes" id="UP000292859"/>
    </source>
</evidence>
<proteinExistence type="predicted"/>
<dbReference type="GO" id="GO:0003677">
    <property type="term" value="F:DNA binding"/>
    <property type="evidence" value="ECO:0007669"/>
    <property type="project" value="UniProtKB-KW"/>
</dbReference>
<feature type="domain" description="Arc-like DNA binding" evidence="1">
    <location>
        <begin position="6"/>
        <end position="46"/>
    </location>
</feature>
<keyword evidence="2" id="KW-0238">DNA-binding</keyword>
<evidence type="ECO:0000313" key="2">
    <source>
        <dbReference type="EMBL" id="TBN52959.1"/>
    </source>
</evidence>
<dbReference type="SUPFAM" id="SSF47598">
    <property type="entry name" value="Ribbon-helix-helix"/>
    <property type="match status" value="1"/>
</dbReference>
<comment type="caution">
    <text evidence="2">The sequence shown here is derived from an EMBL/GenBank/DDBJ whole genome shotgun (WGS) entry which is preliminary data.</text>
</comment>
<dbReference type="Pfam" id="PF03869">
    <property type="entry name" value="Arc"/>
    <property type="match status" value="1"/>
</dbReference>
<gene>
    <name evidence="2" type="ORF">EYF88_01785</name>
</gene>
<organism evidence="2 3">
    <name type="scientific">Paracoccus sediminis</name>
    <dbReference type="NCBI Taxonomy" id="1214787"/>
    <lineage>
        <taxon>Bacteria</taxon>
        <taxon>Pseudomonadati</taxon>
        <taxon>Pseudomonadota</taxon>
        <taxon>Alphaproteobacteria</taxon>
        <taxon>Rhodobacterales</taxon>
        <taxon>Paracoccaceae</taxon>
        <taxon>Paracoccus</taxon>
    </lineage>
</organism>
<dbReference type="InterPro" id="IPR005569">
    <property type="entry name" value="Arc_DNA-bd_dom"/>
</dbReference>
<name>A0ABY1YMT2_9RHOB</name>
<dbReference type="EMBL" id="SIRL01000001">
    <property type="protein sequence ID" value="TBN52959.1"/>
    <property type="molecule type" value="Genomic_DNA"/>
</dbReference>
<protein>
    <submittedName>
        <fullName evidence="2">Arc family DNA-binding protein</fullName>
    </submittedName>
</protein>
<evidence type="ECO:0000259" key="1">
    <source>
        <dbReference type="Pfam" id="PF03869"/>
    </source>
</evidence>